<evidence type="ECO:0000256" key="1">
    <source>
        <dbReference type="SAM" id="Phobius"/>
    </source>
</evidence>
<protein>
    <submittedName>
        <fullName evidence="2">Uncharacterized protein</fullName>
    </submittedName>
</protein>
<evidence type="ECO:0000313" key="3">
    <source>
        <dbReference type="Proteomes" id="UP000196084"/>
    </source>
</evidence>
<keyword evidence="1" id="KW-1133">Transmembrane helix</keyword>
<reference evidence="2 3" key="1">
    <citation type="submission" date="2017-02" db="EMBL/GenBank/DDBJ databases">
        <title>Natronthermophilus aegyptiacus gen. nov.,sp. nov., an aerobic, extremely halophilic alkalithermophilic archaeon isolated from the athalassohaline Wadi An Natrun, Egypt.</title>
        <authorList>
            <person name="Zhao B."/>
        </authorList>
    </citation>
    <scope>NUCLEOTIDE SEQUENCE [LARGE SCALE GENOMIC DNA]</scope>
    <source>
        <strain evidence="2 3">CGMCC 1.3597</strain>
    </source>
</reference>
<name>A0A202E8P2_9EURY</name>
<evidence type="ECO:0000313" key="2">
    <source>
        <dbReference type="EMBL" id="OVE84508.1"/>
    </source>
</evidence>
<dbReference type="Proteomes" id="UP000196084">
    <property type="component" value="Unassembled WGS sequence"/>
</dbReference>
<feature type="transmembrane region" description="Helical" evidence="1">
    <location>
        <begin position="102"/>
        <end position="124"/>
    </location>
</feature>
<comment type="caution">
    <text evidence="2">The sequence shown here is derived from an EMBL/GenBank/DDBJ whole genome shotgun (WGS) entry which is preliminary data.</text>
</comment>
<dbReference type="AlphaFoldDB" id="A0A202E8P2"/>
<accession>A0A202E8P2</accession>
<dbReference type="EMBL" id="MWPH01000002">
    <property type="protein sequence ID" value="OVE84508.1"/>
    <property type="molecule type" value="Genomic_DNA"/>
</dbReference>
<keyword evidence="1" id="KW-0812">Transmembrane</keyword>
<keyword evidence="1" id="KW-0472">Membrane</keyword>
<organism evidence="2 3">
    <name type="scientific">Natronolimnobius baerhuensis</name>
    <dbReference type="NCBI Taxonomy" id="253108"/>
    <lineage>
        <taxon>Archaea</taxon>
        <taxon>Methanobacteriati</taxon>
        <taxon>Methanobacteriota</taxon>
        <taxon>Stenosarchaea group</taxon>
        <taxon>Halobacteria</taxon>
        <taxon>Halobacteriales</taxon>
        <taxon>Natrialbaceae</taxon>
        <taxon>Natronolimnobius</taxon>
    </lineage>
</organism>
<sequence length="125" mass="13896">MVGSPERSVRLTDPTSLDRFLTRLGILGEDGLLGWQTLPLSVRRAGEPTRYEETSINHGDEITIHGGELIETSGDPLLQHSDENQLTIIDSTLDEKLRELKLLAGQQFVIGILLIAFTEVVSWML</sequence>
<keyword evidence="3" id="KW-1185">Reference proteome</keyword>
<gene>
    <name evidence="2" type="ORF">B2G88_08865</name>
</gene>
<proteinExistence type="predicted"/>